<dbReference type="NCBIfam" id="NF003952">
    <property type="entry name" value="PRK05450.1-5"/>
    <property type="match status" value="1"/>
</dbReference>
<accession>A0A7X1AUS9</accession>
<keyword evidence="5" id="KW-1185">Reference proteome</keyword>
<keyword evidence="1 4" id="KW-0808">Transferase</keyword>
<organism evidence="4 5">
    <name type="scientific">Puniceicoccus vermicola</name>
    <dbReference type="NCBI Taxonomy" id="388746"/>
    <lineage>
        <taxon>Bacteria</taxon>
        <taxon>Pseudomonadati</taxon>
        <taxon>Verrucomicrobiota</taxon>
        <taxon>Opitutia</taxon>
        <taxon>Puniceicoccales</taxon>
        <taxon>Puniceicoccaceae</taxon>
        <taxon>Puniceicoccus</taxon>
    </lineage>
</organism>
<dbReference type="InterPro" id="IPR029044">
    <property type="entry name" value="Nucleotide-diphossugar_trans"/>
</dbReference>
<dbReference type="Pfam" id="PF02348">
    <property type="entry name" value="CTP_transf_3"/>
    <property type="match status" value="1"/>
</dbReference>
<evidence type="ECO:0000313" key="4">
    <source>
        <dbReference type="EMBL" id="MBC2600401.1"/>
    </source>
</evidence>
<name>A0A7X1AUS9_9BACT</name>
<protein>
    <submittedName>
        <fullName evidence="4">3-deoxy-manno-octulosonate cytidylyltransferase</fullName>
        <ecNumber evidence="4">2.7.7.38</ecNumber>
    </submittedName>
</protein>
<reference evidence="4 5" key="1">
    <citation type="submission" date="2020-07" db="EMBL/GenBank/DDBJ databases">
        <authorList>
            <person name="Feng X."/>
        </authorList>
    </citation>
    <scope>NUCLEOTIDE SEQUENCE [LARGE SCALE GENOMIC DNA]</scope>
    <source>
        <strain evidence="4 5">JCM14086</strain>
    </source>
</reference>
<evidence type="ECO:0000256" key="3">
    <source>
        <dbReference type="ARBA" id="ARBA00022985"/>
    </source>
</evidence>
<gene>
    <name evidence="4" type="primary">kdsB</name>
    <name evidence="4" type="ORF">H5P30_01255</name>
</gene>
<dbReference type="GO" id="GO:0009103">
    <property type="term" value="P:lipopolysaccharide biosynthetic process"/>
    <property type="evidence" value="ECO:0007669"/>
    <property type="project" value="UniProtKB-KW"/>
</dbReference>
<sequence length="251" mass="27701">MPKAIIVPARLESVRFPRKLLYVVRGEPLILHTARQVNRAAPDCPLYFAVADQELADVLEAEGFHCVLTDPSLASGTDRIAFANREIGAERVVNVQADEPLVSKNQIELLFELLEGGAEMSTLAIRLEALKRFKDPNQVKVVRGLQGRALYFSRAPIPWDRESAGNPDGPTMDAIPVLGHLGLYGYRASFLEKFVSLEPSPLEQIERLEQLRALENGAEIQVGLTEERTVGVDTPEDVGRLEAALDELDHG</sequence>
<dbReference type="SUPFAM" id="SSF53448">
    <property type="entry name" value="Nucleotide-diphospho-sugar transferases"/>
    <property type="match status" value="1"/>
</dbReference>
<dbReference type="GO" id="GO:0008690">
    <property type="term" value="F:3-deoxy-manno-octulosonate cytidylyltransferase activity"/>
    <property type="evidence" value="ECO:0007669"/>
    <property type="project" value="UniProtKB-EC"/>
</dbReference>
<dbReference type="GO" id="GO:0005829">
    <property type="term" value="C:cytosol"/>
    <property type="evidence" value="ECO:0007669"/>
    <property type="project" value="TreeGrafter"/>
</dbReference>
<dbReference type="CDD" id="cd02517">
    <property type="entry name" value="CMP-KDO-Synthetase"/>
    <property type="match status" value="1"/>
</dbReference>
<dbReference type="Proteomes" id="UP000525652">
    <property type="component" value="Unassembled WGS sequence"/>
</dbReference>
<evidence type="ECO:0000256" key="1">
    <source>
        <dbReference type="ARBA" id="ARBA00022679"/>
    </source>
</evidence>
<dbReference type="PANTHER" id="PTHR42866:SF2">
    <property type="entry name" value="3-DEOXY-MANNO-OCTULOSONATE CYTIDYLYLTRANSFERASE, MITOCHONDRIAL"/>
    <property type="match status" value="1"/>
</dbReference>
<proteinExistence type="predicted"/>
<dbReference type="EMBL" id="JACHVA010000017">
    <property type="protein sequence ID" value="MBC2600401.1"/>
    <property type="molecule type" value="Genomic_DNA"/>
</dbReference>
<dbReference type="InterPro" id="IPR004528">
    <property type="entry name" value="KdsB"/>
</dbReference>
<evidence type="ECO:0000313" key="5">
    <source>
        <dbReference type="Proteomes" id="UP000525652"/>
    </source>
</evidence>
<keyword evidence="2 4" id="KW-0548">Nucleotidyltransferase</keyword>
<dbReference type="NCBIfam" id="TIGR00466">
    <property type="entry name" value="kdsB"/>
    <property type="match status" value="1"/>
</dbReference>
<keyword evidence="3" id="KW-0448">Lipopolysaccharide biosynthesis</keyword>
<dbReference type="EC" id="2.7.7.38" evidence="4"/>
<dbReference type="InterPro" id="IPR003329">
    <property type="entry name" value="Cytidylyl_trans"/>
</dbReference>
<comment type="caution">
    <text evidence="4">The sequence shown here is derived from an EMBL/GenBank/DDBJ whole genome shotgun (WGS) entry which is preliminary data.</text>
</comment>
<dbReference type="AlphaFoldDB" id="A0A7X1AUS9"/>
<dbReference type="Gene3D" id="3.90.550.10">
    <property type="entry name" value="Spore Coat Polysaccharide Biosynthesis Protein SpsA, Chain A"/>
    <property type="match status" value="1"/>
</dbReference>
<evidence type="ECO:0000256" key="2">
    <source>
        <dbReference type="ARBA" id="ARBA00022695"/>
    </source>
</evidence>
<dbReference type="PANTHER" id="PTHR42866">
    <property type="entry name" value="3-DEOXY-MANNO-OCTULOSONATE CYTIDYLYLTRANSFERASE"/>
    <property type="match status" value="1"/>
</dbReference>